<evidence type="ECO:0000313" key="4">
    <source>
        <dbReference type="EMBL" id="KEO73971.1"/>
    </source>
</evidence>
<feature type="domain" description="HTH tetR-type" evidence="3">
    <location>
        <begin position="21"/>
        <end position="81"/>
    </location>
</feature>
<keyword evidence="5" id="KW-1185">Reference proteome</keyword>
<dbReference type="Gene3D" id="1.10.357.10">
    <property type="entry name" value="Tetracycline Repressor, domain 2"/>
    <property type="match status" value="1"/>
</dbReference>
<comment type="caution">
    <text evidence="4">The sequence shown here is derived from an EMBL/GenBank/DDBJ whole genome shotgun (WGS) entry which is preliminary data.</text>
</comment>
<reference evidence="4 5" key="1">
    <citation type="submission" date="2014-04" db="EMBL/GenBank/DDBJ databases">
        <title>Characterization and application of a salt tolerant electro-active bacterium.</title>
        <authorList>
            <person name="Yang L."/>
            <person name="Wei S."/>
            <person name="Tay Q.X.M."/>
        </authorList>
    </citation>
    <scope>NUCLEOTIDE SEQUENCE [LARGE SCALE GENOMIC DNA]</scope>
    <source>
        <strain evidence="4 5">LY1</strain>
    </source>
</reference>
<accession>A0A074KVG6</accession>
<name>A0A074KVG6_9BACT</name>
<sequence length="229" mass="26401">MEIDIHFPSNDKLYLKNPEQSKLGQKIIAKSTTLIKDLGIEEFTFKKLAVEINSNEASIYRYFENKHNLLVYLISFYWEVLNMKIQFSISSISNPKDKLSKLIDVLVNIEEAGPVVKNKDLSTLHEIVVSESAKAYLTKKVDKECQAGFFQSYEKLVDTISGIFMEVNRDYEFPRALACNLVETTYEQFYFSEHFHGLTELQEPAGSLPLVKRFLQSLMYSVLLTDTQN</sequence>
<evidence type="ECO:0000313" key="5">
    <source>
        <dbReference type="Proteomes" id="UP000027821"/>
    </source>
</evidence>
<feature type="DNA-binding region" description="H-T-H motif" evidence="2">
    <location>
        <begin position="44"/>
        <end position="63"/>
    </location>
</feature>
<evidence type="ECO:0000256" key="2">
    <source>
        <dbReference type="PROSITE-ProRule" id="PRU00335"/>
    </source>
</evidence>
<evidence type="ECO:0000256" key="1">
    <source>
        <dbReference type="ARBA" id="ARBA00023125"/>
    </source>
</evidence>
<dbReference type="SUPFAM" id="SSF46689">
    <property type="entry name" value="Homeodomain-like"/>
    <property type="match status" value="1"/>
</dbReference>
<dbReference type="STRING" id="1048983.EL17_07400"/>
<dbReference type="GO" id="GO:0003677">
    <property type="term" value="F:DNA binding"/>
    <property type="evidence" value="ECO:0007669"/>
    <property type="project" value="UniProtKB-UniRule"/>
</dbReference>
<keyword evidence="1 2" id="KW-0238">DNA-binding</keyword>
<organism evidence="4 5">
    <name type="scientific">Anditalea andensis</name>
    <dbReference type="NCBI Taxonomy" id="1048983"/>
    <lineage>
        <taxon>Bacteria</taxon>
        <taxon>Pseudomonadati</taxon>
        <taxon>Bacteroidota</taxon>
        <taxon>Cytophagia</taxon>
        <taxon>Cytophagales</taxon>
        <taxon>Cytophagaceae</taxon>
        <taxon>Anditalea</taxon>
    </lineage>
</organism>
<dbReference type="InterPro" id="IPR009057">
    <property type="entry name" value="Homeodomain-like_sf"/>
</dbReference>
<evidence type="ECO:0000259" key="3">
    <source>
        <dbReference type="PROSITE" id="PS50977"/>
    </source>
</evidence>
<dbReference type="OrthoDB" id="649282at2"/>
<dbReference type="PROSITE" id="PS50977">
    <property type="entry name" value="HTH_TETR_2"/>
    <property type="match status" value="1"/>
</dbReference>
<dbReference type="RefSeq" id="WP_035072648.1">
    <property type="nucleotide sequence ID" value="NZ_JMIH01000016.1"/>
</dbReference>
<dbReference type="eggNOG" id="COG1309">
    <property type="taxonomic scope" value="Bacteria"/>
</dbReference>
<dbReference type="InterPro" id="IPR001647">
    <property type="entry name" value="HTH_TetR"/>
</dbReference>
<dbReference type="Proteomes" id="UP000027821">
    <property type="component" value="Unassembled WGS sequence"/>
</dbReference>
<dbReference type="AlphaFoldDB" id="A0A074KVG6"/>
<proteinExistence type="predicted"/>
<gene>
    <name evidence="4" type="ORF">EL17_07400</name>
</gene>
<dbReference type="EMBL" id="JMIH01000016">
    <property type="protein sequence ID" value="KEO73971.1"/>
    <property type="molecule type" value="Genomic_DNA"/>
</dbReference>
<protein>
    <recommendedName>
        <fullName evidence="3">HTH tetR-type domain-containing protein</fullName>
    </recommendedName>
</protein>
<dbReference type="Pfam" id="PF00440">
    <property type="entry name" value="TetR_N"/>
    <property type="match status" value="1"/>
</dbReference>